<feature type="transmembrane region" description="Helical" evidence="1">
    <location>
        <begin position="161"/>
        <end position="181"/>
    </location>
</feature>
<feature type="transmembrane region" description="Helical" evidence="1">
    <location>
        <begin position="12"/>
        <end position="36"/>
    </location>
</feature>
<feature type="transmembrane region" description="Helical" evidence="1">
    <location>
        <begin position="120"/>
        <end position="141"/>
    </location>
</feature>
<comment type="caution">
    <text evidence="2">The sequence shown here is derived from an EMBL/GenBank/DDBJ whole genome shotgun (WGS) entry which is preliminary data.</text>
</comment>
<dbReference type="VEuPathDB" id="TrichDB:TRFO_31350"/>
<evidence type="ECO:0008006" key="4">
    <source>
        <dbReference type="Google" id="ProtNLM"/>
    </source>
</evidence>
<reference evidence="2" key="1">
    <citation type="submission" date="2016-10" db="EMBL/GenBank/DDBJ databases">
        <authorList>
            <person name="Benchimol M."/>
            <person name="Almeida L.G."/>
            <person name="Vasconcelos A.T."/>
            <person name="Perreira-Neves A."/>
            <person name="Rosa I.A."/>
            <person name="Tasca T."/>
            <person name="Bogo M.R."/>
            <person name="de Souza W."/>
        </authorList>
    </citation>
    <scope>NUCLEOTIDE SEQUENCE [LARGE SCALE GENOMIC DNA]</scope>
    <source>
        <strain evidence="2">K</strain>
    </source>
</reference>
<sequence>MINENIELNPNLFYFFHGLVLIYSSWRLFSAISPFCFTQKTNKYLTRLIFRVLFIFHVACNLVIVIVSNTVKNESKKCMITHLLVIFTQFFNSASLIILSRSVLDFSQFTCGPKVFYQKSWLQASIPPMLIYFFLVCYFHIKYIHKSNPSNLLIQIPTFGIYIAFNIALVAVPGLYFIYHLHKSDIIKEYGKTVISGIVFFIFVIVYDITVYIVAIFTFIAKKKLVDLALSKVEVNTIRAFSVLNILICLVTCLTQDMIDLILYRFGLNDKHASEGYEDSLIQGRNTCKPLYNELLSCQ</sequence>
<feature type="transmembrane region" description="Helical" evidence="1">
    <location>
        <begin position="193"/>
        <end position="220"/>
    </location>
</feature>
<feature type="transmembrane region" description="Helical" evidence="1">
    <location>
        <begin position="48"/>
        <end position="67"/>
    </location>
</feature>
<protein>
    <recommendedName>
        <fullName evidence="4">THH1/TOM1/TOM3 domain-containing protein</fullName>
    </recommendedName>
</protein>
<feature type="transmembrane region" description="Helical" evidence="1">
    <location>
        <begin position="79"/>
        <end position="99"/>
    </location>
</feature>
<dbReference type="GeneID" id="94842595"/>
<evidence type="ECO:0000256" key="1">
    <source>
        <dbReference type="SAM" id="Phobius"/>
    </source>
</evidence>
<keyword evidence="3" id="KW-1185">Reference proteome</keyword>
<accession>A0A1J4JRJ2</accession>
<evidence type="ECO:0000313" key="3">
    <source>
        <dbReference type="Proteomes" id="UP000179807"/>
    </source>
</evidence>
<name>A0A1J4JRJ2_9EUKA</name>
<keyword evidence="1" id="KW-0472">Membrane</keyword>
<dbReference type="RefSeq" id="XP_068354873.1">
    <property type="nucleotide sequence ID" value="XM_068507891.1"/>
</dbReference>
<dbReference type="AlphaFoldDB" id="A0A1J4JRJ2"/>
<proteinExistence type="predicted"/>
<keyword evidence="1" id="KW-1133">Transmembrane helix</keyword>
<dbReference type="Proteomes" id="UP000179807">
    <property type="component" value="Unassembled WGS sequence"/>
</dbReference>
<dbReference type="EMBL" id="MLAK01000897">
    <property type="protein sequence ID" value="OHT01737.1"/>
    <property type="molecule type" value="Genomic_DNA"/>
</dbReference>
<keyword evidence="1" id="KW-0812">Transmembrane</keyword>
<organism evidence="2 3">
    <name type="scientific">Tritrichomonas foetus</name>
    <dbReference type="NCBI Taxonomy" id="1144522"/>
    <lineage>
        <taxon>Eukaryota</taxon>
        <taxon>Metamonada</taxon>
        <taxon>Parabasalia</taxon>
        <taxon>Tritrichomonadida</taxon>
        <taxon>Tritrichomonadidae</taxon>
        <taxon>Tritrichomonas</taxon>
    </lineage>
</organism>
<gene>
    <name evidence="2" type="ORF">TRFO_31350</name>
</gene>
<feature type="transmembrane region" description="Helical" evidence="1">
    <location>
        <begin position="240"/>
        <end position="264"/>
    </location>
</feature>
<evidence type="ECO:0000313" key="2">
    <source>
        <dbReference type="EMBL" id="OHT01737.1"/>
    </source>
</evidence>